<protein>
    <recommendedName>
        <fullName evidence="4">Sulfocyanin-like C-terminal domain-containing protein</fullName>
    </recommendedName>
</protein>
<dbReference type="AlphaFoldDB" id="A0A8J8BF65"/>
<keyword evidence="1" id="KW-0479">Metal-binding</keyword>
<dbReference type="PROSITE" id="PS00079">
    <property type="entry name" value="MULTICOPPER_OXIDASE1"/>
    <property type="match status" value="1"/>
</dbReference>
<keyword evidence="6" id="KW-1185">Reference proteome</keyword>
<feature type="signal peptide" evidence="3">
    <location>
        <begin position="1"/>
        <end position="30"/>
    </location>
</feature>
<comment type="caution">
    <text evidence="5">The sequence shown here is derived from an EMBL/GenBank/DDBJ whole genome shotgun (WGS) entry which is preliminary data.</text>
</comment>
<dbReference type="GO" id="GO:0046872">
    <property type="term" value="F:metal ion binding"/>
    <property type="evidence" value="ECO:0007669"/>
    <property type="project" value="UniProtKB-KW"/>
</dbReference>
<evidence type="ECO:0000256" key="1">
    <source>
        <dbReference type="ARBA" id="ARBA00022723"/>
    </source>
</evidence>
<dbReference type="EMBL" id="JAGSXH010000139">
    <property type="protein sequence ID" value="MBS2966325.1"/>
    <property type="molecule type" value="Genomic_DNA"/>
</dbReference>
<feature type="chain" id="PRO_5035280430" description="Sulfocyanin-like C-terminal domain-containing protein" evidence="3">
    <location>
        <begin position="31"/>
        <end position="274"/>
    </location>
</feature>
<proteinExistence type="predicted"/>
<evidence type="ECO:0000256" key="2">
    <source>
        <dbReference type="ARBA" id="ARBA00023008"/>
    </source>
</evidence>
<evidence type="ECO:0000313" key="6">
    <source>
        <dbReference type="Proteomes" id="UP000677913"/>
    </source>
</evidence>
<feature type="domain" description="Sulfocyanin-like C-terminal" evidence="4">
    <location>
        <begin position="148"/>
        <end position="272"/>
    </location>
</feature>
<dbReference type="InterPro" id="IPR049544">
    <property type="entry name" value="SoxE-like_C"/>
</dbReference>
<dbReference type="InterPro" id="IPR028871">
    <property type="entry name" value="BlueCu_1_BS"/>
</dbReference>
<dbReference type="RefSeq" id="WP_211471288.1">
    <property type="nucleotide sequence ID" value="NZ_JAGSXH010000139.1"/>
</dbReference>
<reference evidence="5" key="1">
    <citation type="submission" date="2021-04" db="EMBL/GenBank/DDBJ databases">
        <title>Genome based classification of Actinospica acidithermotolerans sp. nov., an actinobacterium isolated from an Indonesian hot spring.</title>
        <authorList>
            <person name="Kusuma A.B."/>
            <person name="Putra K.E."/>
            <person name="Nafisah S."/>
            <person name="Loh J."/>
            <person name="Nouioui I."/>
            <person name="Goodfellow M."/>
        </authorList>
    </citation>
    <scope>NUCLEOTIDE SEQUENCE</scope>
    <source>
        <strain evidence="5">DSM 45618</strain>
    </source>
</reference>
<accession>A0A8J8BF65</accession>
<evidence type="ECO:0000256" key="3">
    <source>
        <dbReference type="SAM" id="SignalP"/>
    </source>
</evidence>
<sequence length="274" mass="26528">MKRTAKLAAILTIGATATAGVVLATGPVSAAAGGGGNAMTRNGAGTYSTSTNPGTAGYGGMMGGWTGGGNGMMNGWTGGAGAAGMMGANGVGMMGSSSAGTDMGAVMGRMPANVSGPRESAAQAAADAAAIPPGASVDAARNRLTFTGDTVALTVVAGADEKNMYSFEAAGLTNPEIVVPAGAHVTLHLVNADTDMAHGVLVTATSAAGTSWMPMMTSAAAFPGAAIWALGEADGSGAPTATTSFTATTSGSYTYLCPIPGHPQQGMHATFTVR</sequence>
<dbReference type="InterPro" id="IPR033138">
    <property type="entry name" value="Cu_oxidase_CS"/>
</dbReference>
<organism evidence="5 6">
    <name type="scientific">Actinocrinis puniceicyclus</name>
    <dbReference type="NCBI Taxonomy" id="977794"/>
    <lineage>
        <taxon>Bacteria</taxon>
        <taxon>Bacillati</taxon>
        <taxon>Actinomycetota</taxon>
        <taxon>Actinomycetes</taxon>
        <taxon>Catenulisporales</taxon>
        <taxon>Actinospicaceae</taxon>
        <taxon>Actinocrinis</taxon>
    </lineage>
</organism>
<dbReference type="Gene3D" id="2.60.40.420">
    <property type="entry name" value="Cupredoxins - blue copper proteins"/>
    <property type="match status" value="1"/>
</dbReference>
<dbReference type="SUPFAM" id="SSF49503">
    <property type="entry name" value="Cupredoxins"/>
    <property type="match status" value="1"/>
</dbReference>
<evidence type="ECO:0000259" key="4">
    <source>
        <dbReference type="Pfam" id="PF06525"/>
    </source>
</evidence>
<keyword evidence="2" id="KW-0186">Copper</keyword>
<gene>
    <name evidence="5" type="ORF">KGA66_24985</name>
</gene>
<keyword evidence="3" id="KW-0732">Signal</keyword>
<name>A0A8J8BF65_9ACTN</name>
<dbReference type="Pfam" id="PF06525">
    <property type="entry name" value="SoxE"/>
    <property type="match status" value="1"/>
</dbReference>
<dbReference type="Proteomes" id="UP000677913">
    <property type="component" value="Unassembled WGS sequence"/>
</dbReference>
<dbReference type="PROSITE" id="PS00196">
    <property type="entry name" value="COPPER_BLUE"/>
    <property type="match status" value="1"/>
</dbReference>
<evidence type="ECO:0000313" key="5">
    <source>
        <dbReference type="EMBL" id="MBS2966325.1"/>
    </source>
</evidence>
<dbReference type="InterPro" id="IPR008972">
    <property type="entry name" value="Cupredoxin"/>
</dbReference>